<dbReference type="AlphaFoldDB" id="A0A0V0GXD8"/>
<evidence type="ECO:0000313" key="1">
    <source>
        <dbReference type="EMBL" id="JAP12804.1"/>
    </source>
</evidence>
<proteinExistence type="predicted"/>
<sequence>AELNMAELRSREDLWMTRVLSPNHKGETIATNNYGMGINKDCRTSIYNFLDCYRFTSSLK</sequence>
<accession>A0A0V0GXD8</accession>
<dbReference type="EMBL" id="GEDG01029024">
    <property type="protein sequence ID" value="JAP12804.1"/>
    <property type="molecule type" value="Transcribed_RNA"/>
</dbReference>
<reference evidence="1" key="1">
    <citation type="submission" date="2015-12" db="EMBL/GenBank/DDBJ databases">
        <title>Gene expression during late stages of embryo sac development: a critical building block for successful pollen-pistil interactions.</title>
        <authorList>
            <person name="Liu Y."/>
            <person name="Joly V."/>
            <person name="Sabar M."/>
            <person name="Matton D.P."/>
        </authorList>
    </citation>
    <scope>NUCLEOTIDE SEQUENCE</scope>
</reference>
<feature type="non-terminal residue" evidence="1">
    <location>
        <position position="1"/>
    </location>
</feature>
<organism evidence="1">
    <name type="scientific">Solanum chacoense</name>
    <name type="common">Chaco potato</name>
    <dbReference type="NCBI Taxonomy" id="4108"/>
    <lineage>
        <taxon>Eukaryota</taxon>
        <taxon>Viridiplantae</taxon>
        <taxon>Streptophyta</taxon>
        <taxon>Embryophyta</taxon>
        <taxon>Tracheophyta</taxon>
        <taxon>Spermatophyta</taxon>
        <taxon>Magnoliopsida</taxon>
        <taxon>eudicotyledons</taxon>
        <taxon>Gunneridae</taxon>
        <taxon>Pentapetalae</taxon>
        <taxon>asterids</taxon>
        <taxon>lamiids</taxon>
        <taxon>Solanales</taxon>
        <taxon>Solanaceae</taxon>
        <taxon>Solanoideae</taxon>
        <taxon>Solaneae</taxon>
        <taxon>Solanum</taxon>
    </lineage>
</organism>
<protein>
    <submittedName>
        <fullName evidence="1">Putative ovule protein</fullName>
    </submittedName>
</protein>
<name>A0A0V0GXD8_SOLCH</name>